<keyword evidence="2 3" id="KW-0081">Bacteriolytic enzyme</keyword>
<evidence type="ECO:0000259" key="5">
    <source>
        <dbReference type="Pfam" id="PF16754"/>
    </source>
</evidence>
<dbReference type="Pfam" id="PF00959">
    <property type="entry name" value="Phage_lysozyme"/>
    <property type="match status" value="1"/>
</dbReference>
<dbReference type="SUPFAM" id="SSF53955">
    <property type="entry name" value="Lysozyme-like"/>
    <property type="match status" value="1"/>
</dbReference>
<reference evidence="6 7" key="1">
    <citation type="journal article" date="2019" name="bioRxiv">
        <title>Bacteria contribute to plant secondary compound degradation in a generalist herbivore system.</title>
        <authorList>
            <person name="Francoeur C.B."/>
            <person name="Khadempour L."/>
            <person name="Moreira-Soto R.D."/>
            <person name="Gotting K."/>
            <person name="Book A.J."/>
            <person name="Pinto-Tomas A.A."/>
            <person name="Keefover-Ring K."/>
            <person name="Currie C.R."/>
        </authorList>
    </citation>
    <scope>NUCLEOTIDE SEQUENCE [LARGE SCALE GENOMIC DNA]</scope>
    <source>
        <strain evidence="6">Acro-835</strain>
    </source>
</reference>
<dbReference type="RefSeq" id="WP_167012123.1">
    <property type="nucleotide sequence ID" value="NZ_VWXF01000001.1"/>
</dbReference>
<dbReference type="Gene3D" id="1.10.101.10">
    <property type="entry name" value="PGBD-like superfamily/PGBD"/>
    <property type="match status" value="1"/>
</dbReference>
<keyword evidence="7" id="KW-1185">Reference proteome</keyword>
<comment type="catalytic activity">
    <reaction evidence="3">
        <text>Hydrolysis of (1-&gt;4)-beta-linkages between N-acetylmuramic acid and N-acetyl-D-glucosamine residues in a peptidoglycan and between N-acetyl-D-glucosamine residues in chitodextrins.</text>
        <dbReference type="EC" id="3.2.1.17"/>
    </reaction>
</comment>
<comment type="caution">
    <text evidence="6">The sequence shown here is derived from an EMBL/GenBank/DDBJ whole genome shotgun (WGS) entry which is preliminary data.</text>
</comment>
<name>A0ABX0R497_9GAMM</name>
<comment type="similarity">
    <text evidence="3">Belongs to the glycosyl hydrolase 24 family.</text>
</comment>
<accession>A0ABX0R497</accession>
<feature type="domain" description="Pesticin C-terminal" evidence="5">
    <location>
        <begin position="96"/>
        <end position="173"/>
    </location>
</feature>
<proteinExistence type="inferred from homology"/>
<dbReference type="SUPFAM" id="SSF47090">
    <property type="entry name" value="PGBD-like"/>
    <property type="match status" value="1"/>
</dbReference>
<gene>
    <name evidence="6" type="ORF">F3J40_01155</name>
</gene>
<feature type="domain" description="Peptidoglycan binding-like" evidence="4">
    <location>
        <begin position="9"/>
        <end position="64"/>
    </location>
</feature>
<evidence type="ECO:0000259" key="4">
    <source>
        <dbReference type="Pfam" id="PF01471"/>
    </source>
</evidence>
<dbReference type="Pfam" id="PF01471">
    <property type="entry name" value="PG_binding_1"/>
    <property type="match status" value="1"/>
</dbReference>
<dbReference type="InterPro" id="IPR023346">
    <property type="entry name" value="Lysozyme-like_dom_sf"/>
</dbReference>
<dbReference type="Proteomes" id="UP001515683">
    <property type="component" value="Unassembled WGS sequence"/>
</dbReference>
<keyword evidence="3" id="KW-0326">Glycosidase</keyword>
<dbReference type="EMBL" id="VWXF01000001">
    <property type="protein sequence ID" value="NIF20227.1"/>
    <property type="molecule type" value="Genomic_DNA"/>
</dbReference>
<dbReference type="InterPro" id="IPR036366">
    <property type="entry name" value="PGBDSf"/>
</dbReference>
<dbReference type="InterPro" id="IPR036365">
    <property type="entry name" value="PGBD-like_sf"/>
</dbReference>
<evidence type="ECO:0000256" key="2">
    <source>
        <dbReference type="ARBA" id="ARBA00022638"/>
    </source>
</evidence>
<evidence type="ECO:0000313" key="6">
    <source>
        <dbReference type="EMBL" id="NIF20227.1"/>
    </source>
</evidence>
<keyword evidence="1 3" id="KW-0929">Antimicrobial</keyword>
<organism evidence="6 7">
    <name type="scientific">Candidatus Pantoea multigeneris</name>
    <dbReference type="NCBI Taxonomy" id="2608357"/>
    <lineage>
        <taxon>Bacteria</taxon>
        <taxon>Pseudomonadati</taxon>
        <taxon>Pseudomonadota</taxon>
        <taxon>Gammaproteobacteria</taxon>
        <taxon>Enterobacterales</taxon>
        <taxon>Erwiniaceae</taxon>
        <taxon>Pantoea</taxon>
    </lineage>
</organism>
<sequence length="274" mass="30109">MLVLRKGDRGDAVRALQNDLHGKGIRITADAIFGFKTEVAVKEFQRKHGLHSDGIVGRHTLAALGRPVTSRPPHPAIGGVAGRQAVGAMNLSASGFDFIYNHEARRNVSNVLHHPTSGSGVTLGPGYDMKSKSQNEIKNVMLSIGLSEDISDKISQASGLSKDDANTFVYNNKSLVFLSVEQEKLLFRNVVPSYVKIVKSHTFVQLKQYEFDTLVSFAYNAGNRVINVCNFLNKGSVSDAMDYMKSIVFSGGERSKGLINRRKAEVDLFLYGRY</sequence>
<evidence type="ECO:0000313" key="7">
    <source>
        <dbReference type="Proteomes" id="UP001515683"/>
    </source>
</evidence>
<dbReference type="EC" id="3.2.1.17" evidence="3"/>
<dbReference type="Gene3D" id="1.10.530.40">
    <property type="match status" value="1"/>
</dbReference>
<dbReference type="InterPro" id="IPR002477">
    <property type="entry name" value="Peptidoglycan-bd-like"/>
</dbReference>
<keyword evidence="3" id="KW-0378">Hydrolase</keyword>
<dbReference type="InterPro" id="IPR031922">
    <property type="entry name" value="Pesticin_C"/>
</dbReference>
<evidence type="ECO:0000256" key="1">
    <source>
        <dbReference type="ARBA" id="ARBA00022529"/>
    </source>
</evidence>
<dbReference type="InterPro" id="IPR002196">
    <property type="entry name" value="Glyco_hydro_24"/>
</dbReference>
<protein>
    <recommendedName>
        <fullName evidence="3">Lysozyme</fullName>
        <ecNumber evidence="3">3.2.1.17</ecNumber>
    </recommendedName>
</protein>
<evidence type="ECO:0000256" key="3">
    <source>
        <dbReference type="RuleBase" id="RU003788"/>
    </source>
</evidence>
<dbReference type="Pfam" id="PF16754">
    <property type="entry name" value="Pesticin"/>
    <property type="match status" value="1"/>
</dbReference>
<dbReference type="InterPro" id="IPR023347">
    <property type="entry name" value="Lysozyme_dom_sf"/>
</dbReference>